<accession>A0A2T0UY26</accession>
<keyword evidence="2" id="KW-1185">Reference proteome</keyword>
<protein>
    <recommendedName>
        <fullName evidence="3">WXG100 family type VII secretion target</fullName>
    </recommendedName>
</protein>
<gene>
    <name evidence="1" type="ORF">BCF74_10333</name>
</gene>
<proteinExistence type="predicted"/>
<evidence type="ECO:0000313" key="1">
    <source>
        <dbReference type="EMBL" id="PRY62826.1"/>
    </source>
</evidence>
<dbReference type="OrthoDB" id="4965508at2"/>
<dbReference type="RefSeq" id="WP_106296409.1">
    <property type="nucleotide sequence ID" value="NZ_PVTI01000003.1"/>
</dbReference>
<dbReference type="SUPFAM" id="SSF140453">
    <property type="entry name" value="EsxAB dimer-like"/>
    <property type="match status" value="1"/>
</dbReference>
<dbReference type="Proteomes" id="UP000237822">
    <property type="component" value="Unassembled WGS sequence"/>
</dbReference>
<dbReference type="InterPro" id="IPR048032">
    <property type="entry name" value="ESAT6-like"/>
</dbReference>
<comment type="caution">
    <text evidence="1">The sequence shown here is derived from an EMBL/GenBank/DDBJ whole genome shotgun (WGS) entry which is preliminary data.</text>
</comment>
<organism evidence="1 2">
    <name type="scientific">Knoellia remsis</name>
    <dbReference type="NCBI Taxonomy" id="407159"/>
    <lineage>
        <taxon>Bacteria</taxon>
        <taxon>Bacillati</taxon>
        <taxon>Actinomycetota</taxon>
        <taxon>Actinomycetes</taxon>
        <taxon>Micrococcales</taxon>
        <taxon>Intrasporangiaceae</taxon>
        <taxon>Knoellia</taxon>
    </lineage>
</organism>
<dbReference type="InterPro" id="IPR036689">
    <property type="entry name" value="ESAT-6-like_sf"/>
</dbReference>
<evidence type="ECO:0000313" key="2">
    <source>
        <dbReference type="Proteomes" id="UP000237822"/>
    </source>
</evidence>
<dbReference type="EMBL" id="PVTI01000003">
    <property type="protein sequence ID" value="PRY62826.1"/>
    <property type="molecule type" value="Genomic_DNA"/>
</dbReference>
<dbReference type="Gene3D" id="1.10.287.1060">
    <property type="entry name" value="ESAT-6-like"/>
    <property type="match status" value="1"/>
</dbReference>
<name>A0A2T0UY26_9MICO</name>
<evidence type="ECO:0008006" key="3">
    <source>
        <dbReference type="Google" id="ProtNLM"/>
    </source>
</evidence>
<dbReference type="NCBIfam" id="NF035935">
    <property type="entry name" value="ESAT6_3"/>
    <property type="match status" value="1"/>
</dbReference>
<sequence length="102" mass="10619">MGTTDRISFDTGASAGVQGDIGTLIGQIESVMGQRDAQVAAAMSDFQADGVSEEYQAVELRWKNAASEVRNIIALVKSTLAENDSTASSAQARARAAVQNIG</sequence>
<dbReference type="AlphaFoldDB" id="A0A2T0UY26"/>
<reference evidence="1 2" key="1">
    <citation type="submission" date="2018-03" db="EMBL/GenBank/DDBJ databases">
        <title>Genomic Encyclopedia of Archaeal and Bacterial Type Strains, Phase II (KMG-II): from individual species to whole genera.</title>
        <authorList>
            <person name="Goeker M."/>
        </authorList>
    </citation>
    <scope>NUCLEOTIDE SEQUENCE [LARGE SCALE GENOMIC DNA]</scope>
    <source>
        <strain evidence="1 2">ATCC BAA-1496</strain>
    </source>
</reference>